<dbReference type="eggNOG" id="COG1957">
    <property type="taxonomic scope" value="Bacteria"/>
</dbReference>
<gene>
    <name evidence="3" type="ORF">C41B8_01025</name>
</gene>
<feature type="signal peptide" evidence="1">
    <location>
        <begin position="1"/>
        <end position="21"/>
    </location>
</feature>
<protein>
    <recommendedName>
        <fullName evidence="2">DUF547 domain-containing protein</fullName>
    </recommendedName>
</protein>
<dbReference type="AlphaFoldDB" id="A0A084IRF4"/>
<dbReference type="GO" id="GO:0009055">
    <property type="term" value="F:electron transfer activity"/>
    <property type="evidence" value="ECO:0007669"/>
    <property type="project" value="TreeGrafter"/>
</dbReference>
<evidence type="ECO:0000313" key="3">
    <source>
        <dbReference type="EMBL" id="KEZ79288.1"/>
    </source>
</evidence>
<evidence type="ECO:0000259" key="2">
    <source>
        <dbReference type="Pfam" id="PF04784"/>
    </source>
</evidence>
<proteinExistence type="predicted"/>
<dbReference type="InterPro" id="IPR006869">
    <property type="entry name" value="DUF547"/>
</dbReference>
<dbReference type="PANTHER" id="PTHR34386:SF1">
    <property type="entry name" value="GLUTAREDOXIN-LIKE PROTEIN NRDH"/>
    <property type="match status" value="1"/>
</dbReference>
<dbReference type="EMBL" id="APNK01000001">
    <property type="protein sequence ID" value="KEZ79288.1"/>
    <property type="molecule type" value="Genomic_DNA"/>
</dbReference>
<name>A0A084IRF4_SALHC</name>
<dbReference type="Pfam" id="PF04784">
    <property type="entry name" value="DUF547"/>
    <property type="match status" value="1"/>
</dbReference>
<sequence length="282" mass="32053">MRRLFWIVTFGLSLISVAAQAQSESKADLWARWKAHDDKSTATIDNSAYDAFLKKYVVVHQDGPNGVRYGDVSAADRQKLEQYIQTLEKVDIDHYNRQVQRAYWLNLYNAETIDLVLQHYPVDSIRDVGTLLHHGPWQKKVLKVEGQKLTLNDIARRILRPIWTDGLTLYGLSCGAISCPSIRQSAYTGSNVYTALYLNAEDYVDSPEGVHFDNGQLKLSKIYDWYKQDFGGDPRGVINQIRRYASPGLSAHLEVTQHIDGYDFDWALNSEANISHQQAGTD</sequence>
<dbReference type="OrthoDB" id="526867at2"/>
<dbReference type="InterPro" id="IPR051548">
    <property type="entry name" value="Grx-like_ET"/>
</dbReference>
<evidence type="ECO:0000313" key="4">
    <source>
        <dbReference type="Proteomes" id="UP000028302"/>
    </source>
</evidence>
<organism evidence="3 4">
    <name type="scientific">Salinisphaera hydrothermalis (strain C41B8)</name>
    <dbReference type="NCBI Taxonomy" id="1304275"/>
    <lineage>
        <taxon>Bacteria</taxon>
        <taxon>Pseudomonadati</taxon>
        <taxon>Pseudomonadota</taxon>
        <taxon>Gammaproteobacteria</taxon>
        <taxon>Salinisphaerales</taxon>
        <taxon>Salinisphaeraceae</taxon>
        <taxon>Salinisphaera</taxon>
    </lineage>
</organism>
<comment type="caution">
    <text evidence="3">The sequence shown here is derived from an EMBL/GenBank/DDBJ whole genome shotgun (WGS) entry which is preliminary data.</text>
</comment>
<feature type="chain" id="PRO_5001776685" description="DUF547 domain-containing protein" evidence="1">
    <location>
        <begin position="22"/>
        <end position="282"/>
    </location>
</feature>
<dbReference type="PANTHER" id="PTHR34386">
    <property type="entry name" value="GLUTAREDOXIN"/>
    <property type="match status" value="1"/>
</dbReference>
<feature type="domain" description="DUF547" evidence="2">
    <location>
        <begin position="93"/>
        <end position="204"/>
    </location>
</feature>
<dbReference type="GO" id="GO:0045454">
    <property type="term" value="P:cell redox homeostasis"/>
    <property type="evidence" value="ECO:0007669"/>
    <property type="project" value="TreeGrafter"/>
</dbReference>
<dbReference type="STRING" id="1304275.C41B8_01025"/>
<accession>A0A084IRF4</accession>
<dbReference type="Proteomes" id="UP000028302">
    <property type="component" value="Unassembled WGS sequence"/>
</dbReference>
<keyword evidence="1" id="KW-0732">Signal</keyword>
<dbReference type="RefSeq" id="WP_037332872.1">
    <property type="nucleotide sequence ID" value="NZ_APNK01000001.1"/>
</dbReference>
<keyword evidence="4" id="KW-1185">Reference proteome</keyword>
<evidence type="ECO:0000256" key="1">
    <source>
        <dbReference type="SAM" id="SignalP"/>
    </source>
</evidence>
<reference evidence="3 4" key="1">
    <citation type="submission" date="2013-03" db="EMBL/GenBank/DDBJ databases">
        <title>Salinisphaera hydrothermalis C41B8 Genome Sequencing.</title>
        <authorList>
            <person name="Li C."/>
            <person name="Lai Q."/>
            <person name="Shao Z."/>
        </authorList>
    </citation>
    <scope>NUCLEOTIDE SEQUENCE [LARGE SCALE GENOMIC DNA]</scope>
    <source>
        <strain evidence="3 4">C41B8</strain>
    </source>
</reference>